<dbReference type="Gene3D" id="3.30.559.10">
    <property type="entry name" value="Chloramphenicol acetyltransferase-like domain"/>
    <property type="match status" value="2"/>
</dbReference>
<dbReference type="OrthoDB" id="1862401at2759"/>
<protein>
    <submittedName>
        <fullName evidence="3">Anthocyanidin 3-O-glucoside 6''-O-acyltransferase</fullName>
    </submittedName>
</protein>
<evidence type="ECO:0000313" key="4">
    <source>
        <dbReference type="Proteomes" id="UP000554482"/>
    </source>
</evidence>
<dbReference type="InterPro" id="IPR051504">
    <property type="entry name" value="Plant_metabolite_acyltrans"/>
</dbReference>
<gene>
    <name evidence="3" type="ORF">FRX31_019709</name>
</gene>
<dbReference type="AlphaFoldDB" id="A0A7J6VZZ4"/>
<dbReference type="Pfam" id="PF02458">
    <property type="entry name" value="Transferase"/>
    <property type="match status" value="1"/>
</dbReference>
<evidence type="ECO:0000256" key="2">
    <source>
        <dbReference type="ARBA" id="ARBA00023315"/>
    </source>
</evidence>
<sequence>FPHHHTVNVVDEFQISPLLGSVPTTATLPLTVLDTYYFFAPIPVRFLFFYEIHHPKTYFMETILPNIKHSLSVTLQHFYPLAGNLTWPQESTLPEILYESGDTVSLTLAESDYDDDYFYILSGNQSQDPSMLVPLIPKLRSRSSEKVGPLLAIQITLFPNKGISIGLAINHIVADGRTITHFIKSWASICRLDGDTSLIIDSLPFYDRSSLKHLKKEMAAQLILGMEHLLGITKDKFNNIIMHNYAHQQIVPVNKVRATFTMLSPDIKKLKQLVLSKENEILHLSSLVVTCAYVWVCLIKARESSSDNDSNVSDMDYFFLPADFRTRLKPPLPLTYFGNCVDSIFVATKTSSLTGADGMVFAAKLISNAILKMNIYDIKVDTTKLPQDRVTSISSSPKFGVYETDYGWGKPKKVECISNEDSITISDCPNVEGGFEIGFTRNKIEMDAFDSLFANSLAALY</sequence>
<feature type="non-terminal residue" evidence="3">
    <location>
        <position position="1"/>
    </location>
</feature>
<proteinExistence type="predicted"/>
<keyword evidence="2 3" id="KW-0012">Acyltransferase</keyword>
<organism evidence="3 4">
    <name type="scientific">Thalictrum thalictroides</name>
    <name type="common">Rue-anemone</name>
    <name type="synonym">Anemone thalictroides</name>
    <dbReference type="NCBI Taxonomy" id="46969"/>
    <lineage>
        <taxon>Eukaryota</taxon>
        <taxon>Viridiplantae</taxon>
        <taxon>Streptophyta</taxon>
        <taxon>Embryophyta</taxon>
        <taxon>Tracheophyta</taxon>
        <taxon>Spermatophyta</taxon>
        <taxon>Magnoliopsida</taxon>
        <taxon>Ranunculales</taxon>
        <taxon>Ranunculaceae</taxon>
        <taxon>Thalictroideae</taxon>
        <taxon>Thalictrum</taxon>
    </lineage>
</organism>
<dbReference type="PANTHER" id="PTHR31625">
    <property type="match status" value="1"/>
</dbReference>
<dbReference type="InterPro" id="IPR023213">
    <property type="entry name" value="CAT-like_dom_sf"/>
</dbReference>
<dbReference type="GO" id="GO:0016747">
    <property type="term" value="F:acyltransferase activity, transferring groups other than amino-acyl groups"/>
    <property type="evidence" value="ECO:0007669"/>
    <property type="project" value="UniProtKB-ARBA"/>
</dbReference>
<evidence type="ECO:0000256" key="1">
    <source>
        <dbReference type="ARBA" id="ARBA00022679"/>
    </source>
</evidence>
<keyword evidence="1 3" id="KW-0808">Transferase</keyword>
<accession>A0A7J6VZZ4</accession>
<dbReference type="Proteomes" id="UP000554482">
    <property type="component" value="Unassembled WGS sequence"/>
</dbReference>
<dbReference type="EMBL" id="JABWDY010023743">
    <property type="protein sequence ID" value="KAF5190704.1"/>
    <property type="molecule type" value="Genomic_DNA"/>
</dbReference>
<comment type="caution">
    <text evidence="3">The sequence shown here is derived from an EMBL/GenBank/DDBJ whole genome shotgun (WGS) entry which is preliminary data.</text>
</comment>
<name>A0A7J6VZZ4_THATH</name>
<keyword evidence="4" id="KW-1185">Reference proteome</keyword>
<evidence type="ECO:0000313" key="3">
    <source>
        <dbReference type="EMBL" id="KAF5190704.1"/>
    </source>
</evidence>
<reference evidence="3 4" key="1">
    <citation type="submission" date="2020-06" db="EMBL/GenBank/DDBJ databases">
        <title>Transcriptomic and genomic resources for Thalictrum thalictroides and T. hernandezii: Facilitating candidate gene discovery in an emerging model plant lineage.</title>
        <authorList>
            <person name="Arias T."/>
            <person name="Riano-Pachon D.M."/>
            <person name="Di Stilio V.S."/>
        </authorList>
    </citation>
    <scope>NUCLEOTIDE SEQUENCE [LARGE SCALE GENOMIC DNA]</scope>
    <source>
        <strain evidence="4">cv. WT478/WT964</strain>
        <tissue evidence="3">Leaves</tissue>
    </source>
</reference>